<evidence type="ECO:0000256" key="1">
    <source>
        <dbReference type="ARBA" id="ARBA00007754"/>
    </source>
</evidence>
<reference evidence="7" key="1">
    <citation type="journal article" date="2014" name="Genome Announc.">
        <title>Genome Sequence of Arthrobacter siccitolerans 4J27, a Xeroprotectant-Producing Desiccation-Tolerant Microorganism.</title>
        <authorList>
            <person name="Manzanera M."/>
            <person name="Santa-Cruz-Calvo L."/>
            <person name="Vilchez J.I."/>
            <person name="Garcia-Fontana C."/>
            <person name="Silva-Castro G.A."/>
            <person name="Calvo C."/>
            <person name="Gonzalez-Lopez J."/>
        </authorList>
    </citation>
    <scope>NUCLEOTIDE SEQUENCE [LARGE SCALE GENOMIC DNA]</scope>
    <source>
        <strain evidence="7">4J27</strain>
    </source>
</reference>
<protein>
    <recommendedName>
        <fullName evidence="5">GH26 domain-containing protein</fullName>
    </recommendedName>
</protein>
<comment type="caution">
    <text evidence="6">The sequence shown here is derived from an EMBL/GenBank/DDBJ whole genome shotgun (WGS) entry which is preliminary data.</text>
</comment>
<keyword evidence="3" id="KW-0326">Glycosidase</keyword>
<dbReference type="Gene3D" id="3.20.20.80">
    <property type="entry name" value="Glycosidases"/>
    <property type="match status" value="1"/>
</dbReference>
<name>A0A024GZD4_9MICC</name>
<organism evidence="6 7">
    <name type="scientific">Pseudarthrobacter siccitolerans</name>
    <dbReference type="NCBI Taxonomy" id="861266"/>
    <lineage>
        <taxon>Bacteria</taxon>
        <taxon>Bacillati</taxon>
        <taxon>Actinomycetota</taxon>
        <taxon>Actinomycetes</taxon>
        <taxon>Micrococcales</taxon>
        <taxon>Micrococcaceae</taxon>
        <taxon>Pseudarthrobacter</taxon>
    </lineage>
</organism>
<comment type="similarity">
    <text evidence="1 4">Belongs to the glycosyl hydrolase 26 family.</text>
</comment>
<dbReference type="STRING" id="861266.ARTSIC4J27_1061"/>
<keyword evidence="2" id="KW-0378">Hydrolase</keyword>
<evidence type="ECO:0000256" key="3">
    <source>
        <dbReference type="ARBA" id="ARBA00023295"/>
    </source>
</evidence>
<evidence type="ECO:0000313" key="7">
    <source>
        <dbReference type="Proteomes" id="UP000035722"/>
    </source>
</evidence>
<dbReference type="InterPro" id="IPR017853">
    <property type="entry name" value="GH"/>
</dbReference>
<dbReference type="EMBL" id="CAQI01000032">
    <property type="protein sequence ID" value="CCQ45128.1"/>
    <property type="molecule type" value="Genomic_DNA"/>
</dbReference>
<dbReference type="GO" id="GO:0016985">
    <property type="term" value="F:mannan endo-1,4-beta-mannosidase activity"/>
    <property type="evidence" value="ECO:0007669"/>
    <property type="project" value="InterPro"/>
</dbReference>
<evidence type="ECO:0000256" key="2">
    <source>
        <dbReference type="ARBA" id="ARBA00022801"/>
    </source>
</evidence>
<sequence>MRMSEPMPKKNGRYASFGFSVMRQVLGIFAVFAVVAVVIAGVDYFGRGGGQGQIVAQSPATESAPAAPVCQVTDKASLVPASGVLFGVSLDSRARSLEGYAFDLGRKPAVSVSFVTFPYGEEDKRDLEREVIQIRTHGQMMLLTLNPEAGLAVVTSDAANALAFDLAKFNADGVPVIVRFAPDMNGSWYSWGQQPTSYIAAFRTIAAAVREHAPGSAMMWAPSYGGGYPYTGGKFEAKPGTPDFSVLDTNADGALNENDDSYAPYYPGDDVVDWVGLALFHWGNAIPWGENEVPEPGKFAAQLTGSYIGINGDDSPVPDFYQVYGVAHGKPVAVPETAAMFAPDAGGDGELAIKQAWWGQLFNPSTAAQFPQLKMINWFEWDREETEVGARVDWTVNQTPAIRDAFKAALPDWLRYGPAQSCRPRG</sequence>
<comment type="caution">
    <text evidence="4">Lacks conserved residue(s) required for the propagation of feature annotation.</text>
</comment>
<evidence type="ECO:0000259" key="5">
    <source>
        <dbReference type="PROSITE" id="PS51764"/>
    </source>
</evidence>
<keyword evidence="7" id="KW-1185">Reference proteome</keyword>
<dbReference type="PROSITE" id="PS51764">
    <property type="entry name" value="GH26"/>
    <property type="match status" value="1"/>
</dbReference>
<dbReference type="Proteomes" id="UP000035722">
    <property type="component" value="Unassembled WGS sequence"/>
</dbReference>
<accession>A0A024GZD4</accession>
<dbReference type="PANTHER" id="PTHR40079:SF4">
    <property type="entry name" value="GH26 DOMAIN-CONTAINING PROTEIN-RELATED"/>
    <property type="match status" value="1"/>
</dbReference>
<proteinExistence type="inferred from homology"/>
<dbReference type="InterPro" id="IPR022790">
    <property type="entry name" value="GH26_dom"/>
</dbReference>
<gene>
    <name evidence="6" type="ORF">ARTSIC4J27_1061</name>
</gene>
<dbReference type="AlphaFoldDB" id="A0A024GZD4"/>
<evidence type="ECO:0000256" key="4">
    <source>
        <dbReference type="PROSITE-ProRule" id="PRU01100"/>
    </source>
</evidence>
<dbReference type="GO" id="GO:0006080">
    <property type="term" value="P:substituted mannan metabolic process"/>
    <property type="evidence" value="ECO:0007669"/>
    <property type="project" value="InterPro"/>
</dbReference>
<feature type="domain" description="GH26" evidence="5">
    <location>
        <begin position="36"/>
        <end position="405"/>
    </location>
</feature>
<evidence type="ECO:0000313" key="6">
    <source>
        <dbReference type="EMBL" id="CCQ45128.1"/>
    </source>
</evidence>
<dbReference type="PANTHER" id="PTHR40079">
    <property type="entry name" value="MANNAN ENDO-1,4-BETA-MANNOSIDASE E-RELATED"/>
    <property type="match status" value="1"/>
</dbReference>
<dbReference type="SUPFAM" id="SSF51445">
    <property type="entry name" value="(Trans)glycosidases"/>
    <property type="match status" value="1"/>
</dbReference>
<dbReference type="InterPro" id="IPR000805">
    <property type="entry name" value="Glyco_hydro_26"/>
</dbReference>